<dbReference type="GO" id="GO:0008184">
    <property type="term" value="F:glycogen phosphorylase activity"/>
    <property type="evidence" value="ECO:0007669"/>
    <property type="project" value="InterPro"/>
</dbReference>
<keyword evidence="2" id="KW-0808">Transferase</keyword>
<dbReference type="PANTHER" id="PTHR11468">
    <property type="entry name" value="GLYCOGEN PHOSPHORYLASE"/>
    <property type="match status" value="1"/>
</dbReference>
<dbReference type="AlphaFoldDB" id="A0AAD4YZJ6"/>
<comment type="function">
    <text evidence="2">Allosteric enzyme that catalyzes the rate-limiting step in glycogen catabolism, the phosphorolytic cleavage of glycogen to produce glucose-1-phosphate, and plays a central role in maintaining cellular and organismal glucose homeostasis.</text>
</comment>
<organism evidence="3 4">
    <name type="scientific">Prunus dulcis</name>
    <name type="common">Almond</name>
    <name type="synonym">Amygdalus dulcis</name>
    <dbReference type="NCBI Taxonomy" id="3755"/>
    <lineage>
        <taxon>Eukaryota</taxon>
        <taxon>Viridiplantae</taxon>
        <taxon>Streptophyta</taxon>
        <taxon>Embryophyta</taxon>
        <taxon>Tracheophyta</taxon>
        <taxon>Spermatophyta</taxon>
        <taxon>Magnoliopsida</taxon>
        <taxon>eudicotyledons</taxon>
        <taxon>Gunneridae</taxon>
        <taxon>Pentapetalae</taxon>
        <taxon>rosids</taxon>
        <taxon>fabids</taxon>
        <taxon>Rosales</taxon>
        <taxon>Rosaceae</taxon>
        <taxon>Amygdaloideae</taxon>
        <taxon>Amygdaleae</taxon>
        <taxon>Prunus</taxon>
    </lineage>
</organism>
<dbReference type="GO" id="GO:0005737">
    <property type="term" value="C:cytoplasm"/>
    <property type="evidence" value="ECO:0007669"/>
    <property type="project" value="TreeGrafter"/>
</dbReference>
<dbReference type="InterPro" id="IPR000811">
    <property type="entry name" value="Glyco_trans_35"/>
</dbReference>
<keyword evidence="4" id="KW-1185">Reference proteome</keyword>
<comment type="catalytic activity">
    <reaction evidence="2">
        <text>[(1-&gt;4)-alpha-D-glucosyl](n) + phosphate = [(1-&gt;4)-alpha-D-glucosyl](n-1) + alpha-D-glucose 1-phosphate</text>
        <dbReference type="Rhea" id="RHEA:41732"/>
        <dbReference type="Rhea" id="RHEA-COMP:9584"/>
        <dbReference type="Rhea" id="RHEA-COMP:9586"/>
        <dbReference type="ChEBI" id="CHEBI:15444"/>
        <dbReference type="ChEBI" id="CHEBI:43474"/>
        <dbReference type="ChEBI" id="CHEBI:58601"/>
        <dbReference type="EC" id="2.4.1.1"/>
    </reaction>
</comment>
<comment type="similarity">
    <text evidence="1 2">Belongs to the glycogen phosphorylase family.</text>
</comment>
<dbReference type="EMBL" id="JAJFAZ020000005">
    <property type="protein sequence ID" value="KAI5327175.1"/>
    <property type="molecule type" value="Genomic_DNA"/>
</dbReference>
<dbReference type="Pfam" id="PF00343">
    <property type="entry name" value="Phosphorylase"/>
    <property type="match status" value="1"/>
</dbReference>
<comment type="cofactor">
    <cofactor evidence="2">
        <name>pyridoxal 5'-phosphate</name>
        <dbReference type="ChEBI" id="CHEBI:597326"/>
    </cofactor>
</comment>
<name>A0AAD4YZJ6_PRUDU</name>
<dbReference type="Proteomes" id="UP001054821">
    <property type="component" value="Chromosome 5"/>
</dbReference>
<proteinExistence type="inferred from homology"/>
<accession>A0AAD4YZJ6</accession>
<gene>
    <name evidence="3" type="ORF">L3X38_026571</name>
</gene>
<dbReference type="GO" id="GO:0005980">
    <property type="term" value="P:glycogen catabolic process"/>
    <property type="evidence" value="ECO:0007669"/>
    <property type="project" value="TreeGrafter"/>
</dbReference>
<evidence type="ECO:0000256" key="2">
    <source>
        <dbReference type="RuleBase" id="RU000587"/>
    </source>
</evidence>
<dbReference type="Gene3D" id="3.40.50.2000">
    <property type="entry name" value="Glycogen Phosphorylase B"/>
    <property type="match status" value="1"/>
</dbReference>
<evidence type="ECO:0000313" key="3">
    <source>
        <dbReference type="EMBL" id="KAI5327175.1"/>
    </source>
</evidence>
<evidence type="ECO:0000313" key="4">
    <source>
        <dbReference type="Proteomes" id="UP001054821"/>
    </source>
</evidence>
<dbReference type="PANTHER" id="PTHR11468:SF30">
    <property type="entry name" value="ALPHA-1,4 GLUCAN PHOSPHORYLASE"/>
    <property type="match status" value="1"/>
</dbReference>
<reference evidence="3 4" key="1">
    <citation type="journal article" date="2022" name="G3 (Bethesda)">
        <title>Whole-genome sequence and methylome profiling of the almond [Prunus dulcis (Mill.) D.A. Webb] cultivar 'Nonpareil'.</title>
        <authorList>
            <person name="D'Amico-Willman K.M."/>
            <person name="Ouma W.Z."/>
            <person name="Meulia T."/>
            <person name="Sideli G.M."/>
            <person name="Gradziel T.M."/>
            <person name="Fresnedo-Ramirez J."/>
        </authorList>
    </citation>
    <scope>NUCLEOTIDE SEQUENCE [LARGE SCALE GENOMIC DNA]</scope>
    <source>
        <strain evidence="3">Clone GOH B32 T37-40</strain>
    </source>
</reference>
<evidence type="ECO:0000256" key="1">
    <source>
        <dbReference type="ARBA" id="ARBA00006047"/>
    </source>
</evidence>
<sequence length="89" mass="10162">MRLAKYIEAVSGLKVSLDAMFDVHTKRIHEYKKQLLNILGIIHRYDCIEAAVDKAFANPNKWTQMSILSTVGLGIFSSDRTIQDYTEKT</sequence>
<dbReference type="EC" id="2.4.1.1" evidence="2"/>
<keyword evidence="2" id="KW-0663">Pyridoxal phosphate</keyword>
<keyword evidence="2" id="KW-0119">Carbohydrate metabolism</keyword>
<dbReference type="SUPFAM" id="SSF53756">
    <property type="entry name" value="UDP-Glycosyltransferase/glycogen phosphorylase"/>
    <property type="match status" value="2"/>
</dbReference>
<protein>
    <recommendedName>
        <fullName evidence="2">Alpha-1,4 glucan phosphorylase</fullName>
        <ecNumber evidence="2">2.4.1.1</ecNumber>
    </recommendedName>
</protein>
<keyword evidence="2" id="KW-0328">Glycosyltransferase</keyword>
<dbReference type="GO" id="GO:0030170">
    <property type="term" value="F:pyridoxal phosphate binding"/>
    <property type="evidence" value="ECO:0007669"/>
    <property type="project" value="TreeGrafter"/>
</dbReference>
<comment type="caution">
    <text evidence="3">The sequence shown here is derived from an EMBL/GenBank/DDBJ whole genome shotgun (WGS) entry which is preliminary data.</text>
</comment>